<organism evidence="2 3">
    <name type="scientific">Desulfurivibrio alkaliphilus (strain DSM 19089 / UNIQEM U267 / AHT2)</name>
    <dbReference type="NCBI Taxonomy" id="589865"/>
    <lineage>
        <taxon>Bacteria</taxon>
        <taxon>Pseudomonadati</taxon>
        <taxon>Thermodesulfobacteriota</taxon>
        <taxon>Desulfobulbia</taxon>
        <taxon>Desulfobulbales</taxon>
        <taxon>Desulfobulbaceae</taxon>
        <taxon>Desulfurivibrio</taxon>
    </lineage>
</organism>
<dbReference type="EMBL" id="CP001940">
    <property type="protein sequence ID" value="ADH85844.1"/>
    <property type="molecule type" value="Genomic_DNA"/>
</dbReference>
<dbReference type="GO" id="GO:0046081">
    <property type="term" value="P:dUTP catabolic process"/>
    <property type="evidence" value="ECO:0007669"/>
    <property type="project" value="TreeGrafter"/>
</dbReference>
<dbReference type="SUPFAM" id="SSF101386">
    <property type="entry name" value="all-alpha NTP pyrophosphatases"/>
    <property type="match status" value="1"/>
</dbReference>
<dbReference type="CDD" id="cd11528">
    <property type="entry name" value="NTP-PPase_MazG_Nterm"/>
    <property type="match status" value="1"/>
</dbReference>
<dbReference type="OrthoDB" id="9808939at2"/>
<dbReference type="KEGG" id="dak:DaAHT2_1146"/>
<evidence type="ECO:0000313" key="3">
    <source>
        <dbReference type="Proteomes" id="UP000001508"/>
    </source>
</evidence>
<dbReference type="Pfam" id="PF03819">
    <property type="entry name" value="MazG"/>
    <property type="match status" value="1"/>
</dbReference>
<dbReference type="GO" id="GO:0046061">
    <property type="term" value="P:dATP catabolic process"/>
    <property type="evidence" value="ECO:0007669"/>
    <property type="project" value="TreeGrafter"/>
</dbReference>
<dbReference type="InParanoid" id="D6Z2R9"/>
<protein>
    <submittedName>
        <fullName evidence="2">MazG nucleotide pyrophosphohydrolase</fullName>
    </submittedName>
</protein>
<dbReference type="HOGENOM" id="CLU_038356_4_1_7"/>
<dbReference type="FunFam" id="1.10.287.1080:FF:000001">
    <property type="entry name" value="Nucleoside triphosphate pyrophosphohydrolase"/>
    <property type="match status" value="1"/>
</dbReference>
<keyword evidence="3" id="KW-1185">Reference proteome</keyword>
<evidence type="ECO:0000313" key="2">
    <source>
        <dbReference type="EMBL" id="ADH85844.1"/>
    </source>
</evidence>
<dbReference type="PANTHER" id="PTHR30522:SF0">
    <property type="entry name" value="NUCLEOSIDE TRIPHOSPHATE PYROPHOSPHOHYDROLASE"/>
    <property type="match status" value="1"/>
</dbReference>
<proteinExistence type="predicted"/>
<dbReference type="GO" id="GO:0046052">
    <property type="term" value="P:UTP catabolic process"/>
    <property type="evidence" value="ECO:0007669"/>
    <property type="project" value="TreeGrafter"/>
</dbReference>
<dbReference type="STRING" id="589865.DaAHT2_1146"/>
<dbReference type="InterPro" id="IPR011551">
    <property type="entry name" value="NTP_PyrPHydrolase_MazG"/>
</dbReference>
<dbReference type="InterPro" id="IPR048015">
    <property type="entry name" value="NTP-PPase_MazG-like_N"/>
</dbReference>
<dbReference type="GO" id="GO:0006203">
    <property type="term" value="P:dGTP catabolic process"/>
    <property type="evidence" value="ECO:0007669"/>
    <property type="project" value="TreeGrafter"/>
</dbReference>
<feature type="domain" description="NTP pyrophosphohydrolase MazG-like" evidence="1">
    <location>
        <begin position="40"/>
        <end position="113"/>
    </location>
</feature>
<dbReference type="GO" id="GO:0047429">
    <property type="term" value="F:nucleoside triphosphate diphosphatase activity"/>
    <property type="evidence" value="ECO:0007669"/>
    <property type="project" value="TreeGrafter"/>
</dbReference>
<dbReference type="GO" id="GO:0046047">
    <property type="term" value="P:TTP catabolic process"/>
    <property type="evidence" value="ECO:0007669"/>
    <property type="project" value="TreeGrafter"/>
</dbReference>
<name>D6Z2R9_DESAT</name>
<reference evidence="3" key="1">
    <citation type="submission" date="2010-02" db="EMBL/GenBank/DDBJ databases">
        <title>Complete sequence of Desulfurivibrio alkaliphilus AHT2.</title>
        <authorList>
            <consortium name="US DOE Joint Genome Institute"/>
            <person name="Pitluck S."/>
            <person name="Chertkov O."/>
            <person name="Detter J.C."/>
            <person name="Han C."/>
            <person name="Tapia R."/>
            <person name="Larimer F."/>
            <person name="Land M."/>
            <person name="Hauser L."/>
            <person name="Kyrpides N."/>
            <person name="Mikhailova N."/>
            <person name="Sorokin D.Y."/>
            <person name="Muyzer G."/>
            <person name="Woyke T."/>
        </authorList>
    </citation>
    <scope>NUCLEOTIDE SEQUENCE [LARGE SCALE GENOMIC DNA]</scope>
    <source>
        <strain evidence="3">DSM 19089 / UNIQEM U267 / AHT2</strain>
    </source>
</reference>
<dbReference type="Proteomes" id="UP000001508">
    <property type="component" value="Chromosome"/>
</dbReference>
<dbReference type="GO" id="GO:0046076">
    <property type="term" value="P:dTTP catabolic process"/>
    <property type="evidence" value="ECO:0007669"/>
    <property type="project" value="TreeGrafter"/>
</dbReference>
<evidence type="ECO:0000259" key="1">
    <source>
        <dbReference type="Pfam" id="PF03819"/>
    </source>
</evidence>
<dbReference type="PANTHER" id="PTHR30522">
    <property type="entry name" value="NUCLEOSIDE TRIPHOSPHATE PYROPHOSPHOHYDROLASE"/>
    <property type="match status" value="1"/>
</dbReference>
<sequence length="144" mass="16718">MSTPPPPLADRQRPEEALLQLTALISRLRGPQGCPWDRKQTPESFKHYLLEEAHELHESLGGNDHRHIREELGDLLFQVLFIAELYREQGAFTLSEVINDIIAKMVRRHPHVFGDKQVNSEEELRRQWEAIKEGEKKDKDTMAS</sequence>
<accession>D6Z2R9</accession>
<keyword evidence="2" id="KW-0378">Hydrolase</keyword>
<dbReference type="AlphaFoldDB" id="D6Z2R9"/>
<dbReference type="GO" id="GO:0006950">
    <property type="term" value="P:response to stress"/>
    <property type="evidence" value="ECO:0007669"/>
    <property type="project" value="UniProtKB-ARBA"/>
</dbReference>
<dbReference type="RefSeq" id="WP_013163373.1">
    <property type="nucleotide sequence ID" value="NC_014216.1"/>
</dbReference>
<dbReference type="InterPro" id="IPR004518">
    <property type="entry name" value="MazG-like_dom"/>
</dbReference>
<dbReference type="Gene3D" id="1.10.287.1080">
    <property type="entry name" value="MazG-like"/>
    <property type="match status" value="1"/>
</dbReference>
<gene>
    <name evidence="2" type="ordered locus">DaAHT2_1146</name>
</gene>
<dbReference type="eggNOG" id="COG3956">
    <property type="taxonomic scope" value="Bacteria"/>
</dbReference>